<organism evidence="2 3">
    <name type="scientific">Nelumbo nucifera</name>
    <name type="common">Sacred lotus</name>
    <dbReference type="NCBI Taxonomy" id="4432"/>
    <lineage>
        <taxon>Eukaryota</taxon>
        <taxon>Viridiplantae</taxon>
        <taxon>Streptophyta</taxon>
        <taxon>Embryophyta</taxon>
        <taxon>Tracheophyta</taxon>
        <taxon>Spermatophyta</taxon>
        <taxon>Magnoliopsida</taxon>
        <taxon>Proteales</taxon>
        <taxon>Nelumbonaceae</taxon>
        <taxon>Nelumbo</taxon>
    </lineage>
</organism>
<keyword evidence="2" id="KW-1185">Reference proteome</keyword>
<dbReference type="Gene3D" id="2.30.240.10">
    <property type="entry name" value="At5g01610-like"/>
    <property type="match status" value="1"/>
</dbReference>
<name>A0A1U7ZV83_NELNU</name>
<dbReference type="InterPro" id="IPR036758">
    <property type="entry name" value="At5g01610-like"/>
</dbReference>
<dbReference type="InParanoid" id="A0A1U7ZV83"/>
<dbReference type="KEGG" id="nnu:104597621"/>
<dbReference type="RefSeq" id="XP_010257572.1">
    <property type="nucleotide sequence ID" value="XM_010259270.2"/>
</dbReference>
<dbReference type="GeneID" id="104597621"/>
<proteinExistence type="predicted"/>
<dbReference type="Proteomes" id="UP000189703">
    <property type="component" value="Unplaced"/>
</dbReference>
<dbReference type="OrthoDB" id="755906at2759"/>
<feature type="signal peptide" evidence="1">
    <location>
        <begin position="1"/>
        <end position="23"/>
    </location>
</feature>
<dbReference type="PANTHER" id="PTHR31676:SF71">
    <property type="entry name" value="EXPRESSED PROTEIN"/>
    <property type="match status" value="1"/>
</dbReference>
<dbReference type="OMA" id="SCGDSWK"/>
<accession>A0A1U7ZV83</accession>
<feature type="chain" id="PRO_5010579731" evidence="1">
    <location>
        <begin position="24"/>
        <end position="177"/>
    </location>
</feature>
<dbReference type="eggNOG" id="ENOG502RZ54">
    <property type="taxonomic scope" value="Eukaryota"/>
</dbReference>
<dbReference type="InterPro" id="IPR007493">
    <property type="entry name" value="DUF538"/>
</dbReference>
<evidence type="ECO:0000313" key="2">
    <source>
        <dbReference type="Proteomes" id="UP000189703"/>
    </source>
</evidence>
<dbReference type="AlphaFoldDB" id="A0A1U7ZV83"/>
<reference evidence="3" key="1">
    <citation type="submission" date="2025-08" db="UniProtKB">
        <authorList>
            <consortium name="RefSeq"/>
        </authorList>
    </citation>
    <scope>IDENTIFICATION</scope>
</reference>
<evidence type="ECO:0000256" key="1">
    <source>
        <dbReference type="SAM" id="SignalP"/>
    </source>
</evidence>
<keyword evidence="1" id="KW-0732">Signal</keyword>
<protein>
    <submittedName>
        <fullName evidence="3">Uncharacterized protein LOC104597621</fullName>
    </submittedName>
</protein>
<dbReference type="SUPFAM" id="SSF141562">
    <property type="entry name" value="At5g01610-like"/>
    <property type="match status" value="1"/>
</dbReference>
<dbReference type="PANTHER" id="PTHR31676">
    <property type="entry name" value="T31J12.3 PROTEIN-RELATED"/>
    <property type="match status" value="1"/>
</dbReference>
<dbReference type="Pfam" id="PF04398">
    <property type="entry name" value="DUF538"/>
    <property type="match status" value="1"/>
</dbReference>
<evidence type="ECO:0000313" key="3">
    <source>
        <dbReference type="RefSeq" id="XP_010257572.1"/>
    </source>
</evidence>
<dbReference type="FunCoup" id="A0A1U7ZV83">
    <property type="interactions" value="1825"/>
</dbReference>
<sequence>MVPCLKHLLGFFLFPLFFVSAFALSSFPISNGSSVYELLPEFGLPSGLLPDSVKGFSLADDGRFVVELEKPCYIQFDYLVYYDQKITGTLNYGSIANLKGIEVKRFFLWFDVEEIRVDLPPADYIYFQVGFINKKLDVDQFQTVHSCQDGVSCKGGSWKDLLKVPTPINEVPMLITE</sequence>
<gene>
    <name evidence="3" type="primary">LOC104597621</name>
</gene>